<dbReference type="RefSeq" id="WP_144726464.1">
    <property type="nucleotide sequence ID" value="NZ_CAWOWR010000001.1"/>
</dbReference>
<evidence type="ECO:0000256" key="2">
    <source>
        <dbReference type="SAM" id="SignalP"/>
    </source>
</evidence>
<feature type="domain" description="BON" evidence="3">
    <location>
        <begin position="47"/>
        <end position="116"/>
    </location>
</feature>
<evidence type="ECO:0000313" key="5">
    <source>
        <dbReference type="Proteomes" id="UP000319941"/>
    </source>
</evidence>
<comment type="caution">
    <text evidence="4">The sequence shown here is derived from an EMBL/GenBank/DDBJ whole genome shotgun (WGS) entry which is preliminary data.</text>
</comment>
<feature type="domain" description="BON" evidence="3">
    <location>
        <begin position="125"/>
        <end position="192"/>
    </location>
</feature>
<protein>
    <submittedName>
        <fullName evidence="4">BON domain-containing protein</fullName>
    </submittedName>
</protein>
<keyword evidence="1 2" id="KW-0732">Signal</keyword>
<dbReference type="PANTHER" id="PTHR34606">
    <property type="entry name" value="BON DOMAIN-CONTAINING PROTEIN"/>
    <property type="match status" value="1"/>
</dbReference>
<dbReference type="EMBL" id="VNFH01000001">
    <property type="protein sequence ID" value="TVU73907.1"/>
    <property type="molecule type" value="Genomic_DNA"/>
</dbReference>
<dbReference type="InterPro" id="IPR007055">
    <property type="entry name" value="BON_dom"/>
</dbReference>
<evidence type="ECO:0000313" key="4">
    <source>
        <dbReference type="EMBL" id="TVU73907.1"/>
    </source>
</evidence>
<dbReference type="Gene3D" id="3.30.1340.30">
    <property type="match status" value="1"/>
</dbReference>
<dbReference type="AlphaFoldDB" id="A0A558HXR5"/>
<dbReference type="PROSITE" id="PS50914">
    <property type="entry name" value="BON"/>
    <property type="match status" value="2"/>
</dbReference>
<gene>
    <name evidence="4" type="ORF">FQP86_02270</name>
</gene>
<proteinExistence type="predicted"/>
<name>A0A558HXR5_9GAMM</name>
<feature type="signal peptide" evidence="2">
    <location>
        <begin position="1"/>
        <end position="24"/>
    </location>
</feature>
<feature type="chain" id="PRO_5021840430" evidence="2">
    <location>
        <begin position="25"/>
        <end position="192"/>
    </location>
</feature>
<reference evidence="4 5" key="1">
    <citation type="submission" date="2019-07" db="EMBL/GenBank/DDBJ databases">
        <title>Diversity of Bacteria from Kongsfjorden, Arctic.</title>
        <authorList>
            <person name="Yu Y."/>
        </authorList>
    </citation>
    <scope>NUCLEOTIDE SEQUENCE [LARGE SCALE GENOMIC DNA]</scope>
    <source>
        <strain evidence="4 5">SM1923</strain>
    </source>
</reference>
<evidence type="ECO:0000259" key="3">
    <source>
        <dbReference type="PROSITE" id="PS50914"/>
    </source>
</evidence>
<dbReference type="Proteomes" id="UP000319941">
    <property type="component" value="Unassembled WGS sequence"/>
</dbReference>
<dbReference type="InterPro" id="IPR014004">
    <property type="entry name" value="Transpt-assoc_nodulatn_dom_bac"/>
</dbReference>
<dbReference type="PROSITE" id="PS51257">
    <property type="entry name" value="PROKAR_LIPOPROTEIN"/>
    <property type="match status" value="1"/>
</dbReference>
<accession>A0A558HXR5</accession>
<sequence>MTPKYLLSLMATAGFLTLTGCTTVADLTHSGPIDENYGDRTLGAQVEDESIETKVEVNLGKVDARFNDAHVNVNAYNGMVLLTGQVPSDELKQRATDVAKDVRRVRQVQNTLEISANAPASQRVQDTWLTTRIKAKLAADANIDSGRILVLTENASVYLMGIVTQSEAKQIVNKVSEVGGIQRIAKVFEYLD</sequence>
<dbReference type="STRING" id="553385.GCA_000591415_01049"/>
<evidence type="ECO:0000256" key="1">
    <source>
        <dbReference type="ARBA" id="ARBA00022729"/>
    </source>
</evidence>
<dbReference type="InterPro" id="IPR051686">
    <property type="entry name" value="Lipoprotein_DolP"/>
</dbReference>
<organism evidence="4 5">
    <name type="scientific">Cobetia crustatorum</name>
    <dbReference type="NCBI Taxonomy" id="553385"/>
    <lineage>
        <taxon>Bacteria</taxon>
        <taxon>Pseudomonadati</taxon>
        <taxon>Pseudomonadota</taxon>
        <taxon>Gammaproteobacteria</taxon>
        <taxon>Oceanospirillales</taxon>
        <taxon>Halomonadaceae</taxon>
        <taxon>Cobetia</taxon>
    </lineage>
</organism>
<keyword evidence="5" id="KW-1185">Reference proteome</keyword>
<dbReference type="Pfam" id="PF04972">
    <property type="entry name" value="BON"/>
    <property type="match status" value="2"/>
</dbReference>
<dbReference type="OrthoDB" id="9783990at2"/>
<dbReference type="PANTHER" id="PTHR34606:SF4">
    <property type="entry name" value="OUTER MEMBRANE LIPOPROTEIN DOLP"/>
    <property type="match status" value="1"/>
</dbReference>
<dbReference type="SMART" id="SM00749">
    <property type="entry name" value="BON"/>
    <property type="match status" value="2"/>
</dbReference>